<dbReference type="NCBIfam" id="TIGR02391">
    <property type="entry name" value="hypoth_ymh"/>
    <property type="match status" value="1"/>
</dbReference>
<dbReference type="Proteomes" id="UP000033987">
    <property type="component" value="Unassembled WGS sequence"/>
</dbReference>
<dbReference type="InterPro" id="IPR012654">
    <property type="entry name" value="CHP02391"/>
</dbReference>
<evidence type="ECO:0000313" key="2">
    <source>
        <dbReference type="EMBL" id="KKH15827.1"/>
    </source>
</evidence>
<reference evidence="5 6" key="1">
    <citation type="journal article" date="2015" name="ISME J.">
        <title>Genomic and phenotypic differentiation among Methanosarcina mazei populations from Columbia River sediment.</title>
        <authorList>
            <person name="Youngblut N.D."/>
            <person name="Wirth J.S."/>
            <person name="Henriksen J.R."/>
            <person name="Smith M."/>
            <person name="Simon H."/>
            <person name="Metcalf W.W."/>
            <person name="Whitaker R.J."/>
        </authorList>
    </citation>
    <scope>NUCLEOTIDE SEQUENCE [LARGE SCALE GENOMIC DNA]</scope>
    <source>
        <strain evidence="4 6">1.F.A.1A.3</strain>
        <strain evidence="2 7">1.F.A.1B.3</strain>
        <strain evidence="3 5">1.F.A.1B.4</strain>
    </source>
</reference>
<protein>
    <recommendedName>
        <fullName evidence="1">Conserved hypothetical protein CHP02391 domain-containing protein</fullName>
    </recommendedName>
</protein>
<comment type="caution">
    <text evidence="3">The sequence shown here is derived from an EMBL/GenBank/DDBJ whole genome shotgun (WGS) entry which is preliminary data.</text>
</comment>
<dbReference type="EMBL" id="JJQC01000147">
    <property type="protein sequence ID" value="KKH17143.1"/>
    <property type="molecule type" value="Genomic_DNA"/>
</dbReference>
<proteinExistence type="predicted"/>
<dbReference type="Pfam" id="PF09509">
    <property type="entry name" value="Hypoth_Ymh"/>
    <property type="match status" value="1"/>
</dbReference>
<dbReference type="RefSeq" id="WP_048044875.1">
    <property type="nucleotide sequence ID" value="NZ_JJQB01000137.1"/>
</dbReference>
<dbReference type="EMBL" id="JJQA01000061">
    <property type="protein sequence ID" value="KKH17344.1"/>
    <property type="molecule type" value="Genomic_DNA"/>
</dbReference>
<evidence type="ECO:0000259" key="1">
    <source>
        <dbReference type="Pfam" id="PF09509"/>
    </source>
</evidence>
<evidence type="ECO:0000313" key="5">
    <source>
        <dbReference type="Proteomes" id="UP000033987"/>
    </source>
</evidence>
<evidence type="ECO:0000313" key="6">
    <source>
        <dbReference type="Proteomes" id="UP000034064"/>
    </source>
</evidence>
<accession>A0A0F8KS08</accession>
<gene>
    <name evidence="4" type="ORF">DU44_12745</name>
    <name evidence="2" type="ORF">DU48_11930</name>
    <name evidence="3" type="ORF">DU65_13000</name>
</gene>
<feature type="domain" description="Conserved hypothetical protein CHP02391" evidence="1">
    <location>
        <begin position="11"/>
        <end position="121"/>
    </location>
</feature>
<organism evidence="3 5">
    <name type="scientific">Methanosarcina mazei</name>
    <name type="common">Methanosarcina frisia</name>
    <dbReference type="NCBI Taxonomy" id="2209"/>
    <lineage>
        <taxon>Archaea</taxon>
        <taxon>Methanobacteriati</taxon>
        <taxon>Methanobacteriota</taxon>
        <taxon>Stenosarchaea group</taxon>
        <taxon>Methanomicrobia</taxon>
        <taxon>Methanosarcinales</taxon>
        <taxon>Methanosarcinaceae</taxon>
        <taxon>Methanosarcina</taxon>
    </lineage>
</organism>
<dbReference type="EMBL" id="JJQB01000137">
    <property type="protein sequence ID" value="KKH15827.1"/>
    <property type="molecule type" value="Genomic_DNA"/>
</dbReference>
<dbReference type="Proteomes" id="UP000034064">
    <property type="component" value="Unassembled WGS sequence"/>
</dbReference>
<name>A0A0F8KS08_METMZ</name>
<dbReference type="AlphaFoldDB" id="A0A0F8KS08"/>
<sequence length="234" mass="26201">MTVEFGLDTILHQRIIDKCMSVYRDGHFHLAAFESMKQVELALKEKSGTNDKLFGTRLVDTLLGSGKSIKLTVPLGDELQEQAKSLFKGAFSYYRNYTAHDGSKIDEVICIRIMVLASELLDLIAASSISFEEIGGAKGLIERGIFDKESQISDLLSFLSSQVCPGCFDGLFEDLCERGYTDHQYQSVFDLGLIEYKQEIRDYSLPGEPADLDTFGWFELTPLGQTVLNKNQNI</sequence>
<dbReference type="Proteomes" id="UP000034733">
    <property type="component" value="Unassembled WGS sequence"/>
</dbReference>
<evidence type="ECO:0000313" key="4">
    <source>
        <dbReference type="EMBL" id="KKH17344.1"/>
    </source>
</evidence>
<dbReference type="PATRIC" id="fig|2209.48.peg.2743"/>
<evidence type="ECO:0000313" key="7">
    <source>
        <dbReference type="Proteomes" id="UP000034733"/>
    </source>
</evidence>
<evidence type="ECO:0000313" key="3">
    <source>
        <dbReference type="EMBL" id="KKH17143.1"/>
    </source>
</evidence>